<feature type="transmembrane region" description="Helical" evidence="8">
    <location>
        <begin position="84"/>
        <end position="102"/>
    </location>
</feature>
<dbReference type="FunFam" id="1.10.3730.20:FF:000001">
    <property type="entry name" value="Quaternary ammonium compound resistance transporter SugE"/>
    <property type="match status" value="1"/>
</dbReference>
<evidence type="ECO:0000256" key="1">
    <source>
        <dbReference type="ARBA" id="ARBA00004651"/>
    </source>
</evidence>
<dbReference type="PANTHER" id="PTHR30561:SF1">
    <property type="entry name" value="MULTIDRUG TRANSPORTER EMRE"/>
    <property type="match status" value="1"/>
</dbReference>
<dbReference type="GO" id="GO:0005886">
    <property type="term" value="C:plasma membrane"/>
    <property type="evidence" value="ECO:0007669"/>
    <property type="project" value="UniProtKB-SubCell"/>
</dbReference>
<comment type="subcellular location">
    <subcellularLocation>
        <location evidence="1 7">Cell membrane</location>
        <topology evidence="1 7">Multi-pass membrane protein</topology>
    </subcellularLocation>
</comment>
<dbReference type="Gene3D" id="1.10.3730.20">
    <property type="match status" value="1"/>
</dbReference>
<evidence type="ECO:0000256" key="3">
    <source>
        <dbReference type="ARBA" id="ARBA00022475"/>
    </source>
</evidence>
<reference evidence="9" key="1">
    <citation type="submission" date="2022-04" db="EMBL/GenBank/DDBJ databases">
        <authorList>
            <person name="Seo M.-J."/>
        </authorList>
    </citation>
    <scope>NUCLEOTIDE SEQUENCE</scope>
    <source>
        <strain evidence="9">MBLB2552</strain>
    </source>
</reference>
<dbReference type="InterPro" id="IPR045324">
    <property type="entry name" value="Small_multidrug_res"/>
</dbReference>
<evidence type="ECO:0000256" key="4">
    <source>
        <dbReference type="ARBA" id="ARBA00022692"/>
    </source>
</evidence>
<keyword evidence="3" id="KW-1003">Cell membrane</keyword>
<evidence type="ECO:0000256" key="6">
    <source>
        <dbReference type="ARBA" id="ARBA00023136"/>
    </source>
</evidence>
<dbReference type="GO" id="GO:0022857">
    <property type="term" value="F:transmembrane transporter activity"/>
    <property type="evidence" value="ECO:0007669"/>
    <property type="project" value="InterPro"/>
</dbReference>
<gene>
    <name evidence="9" type="ORF">M0651_02720</name>
</gene>
<feature type="transmembrane region" description="Helical" evidence="8">
    <location>
        <begin position="30"/>
        <end position="50"/>
    </location>
</feature>
<feature type="transmembrane region" description="Helical" evidence="8">
    <location>
        <begin position="57"/>
        <end position="78"/>
    </location>
</feature>
<keyword evidence="6 8" id="KW-0472">Membrane</keyword>
<dbReference type="EMBL" id="JALPRK010000002">
    <property type="protein sequence ID" value="MCK8486080.1"/>
    <property type="molecule type" value="Genomic_DNA"/>
</dbReference>
<evidence type="ECO:0000256" key="5">
    <source>
        <dbReference type="ARBA" id="ARBA00022989"/>
    </source>
</evidence>
<protein>
    <submittedName>
        <fullName evidence="9">Multidrug efflux SMR transporter</fullName>
    </submittedName>
</protein>
<keyword evidence="2" id="KW-0813">Transport</keyword>
<evidence type="ECO:0000256" key="2">
    <source>
        <dbReference type="ARBA" id="ARBA00022448"/>
    </source>
</evidence>
<organism evidence="9 10">
    <name type="scientific">Paenibacillus mellifer</name>
    <dbReference type="NCBI Taxonomy" id="2937794"/>
    <lineage>
        <taxon>Bacteria</taxon>
        <taxon>Bacillati</taxon>
        <taxon>Bacillota</taxon>
        <taxon>Bacilli</taxon>
        <taxon>Bacillales</taxon>
        <taxon>Paenibacillaceae</taxon>
        <taxon>Paenibacillus</taxon>
    </lineage>
</organism>
<keyword evidence="5 8" id="KW-1133">Transmembrane helix</keyword>
<dbReference type="AlphaFoldDB" id="A0A9X2BQC7"/>
<dbReference type="InterPro" id="IPR000390">
    <property type="entry name" value="Small_drug/metabolite_transptr"/>
</dbReference>
<dbReference type="InterPro" id="IPR037185">
    <property type="entry name" value="EmrE-like"/>
</dbReference>
<dbReference type="RefSeq" id="WP_248550322.1">
    <property type="nucleotide sequence ID" value="NZ_JALPRK010000002.1"/>
</dbReference>
<dbReference type="Pfam" id="PF00893">
    <property type="entry name" value="Multi_Drug_Res"/>
    <property type="match status" value="1"/>
</dbReference>
<proteinExistence type="inferred from homology"/>
<dbReference type="Proteomes" id="UP001139534">
    <property type="component" value="Unassembled WGS sequence"/>
</dbReference>
<sequence>MGWLFLALAIVLELSGTVSMKLSDSFTRLVPSVLMFVFYGASFTFLNFALGYMKVSTVYAVWSGIGIVLISIAGGILFQEKLSLPSILWIGVIVLGVIGLNLSGKGG</sequence>
<evidence type="ECO:0000256" key="8">
    <source>
        <dbReference type="SAM" id="Phobius"/>
    </source>
</evidence>
<evidence type="ECO:0000313" key="10">
    <source>
        <dbReference type="Proteomes" id="UP001139534"/>
    </source>
</evidence>
<comment type="similarity">
    <text evidence="7">Belongs to the drug/metabolite transporter (DMT) superfamily. Small multidrug resistance (SMR) (TC 2.A.7.1) family.</text>
</comment>
<name>A0A9X2BQC7_9BACL</name>
<accession>A0A9X2BQC7</accession>
<evidence type="ECO:0000313" key="9">
    <source>
        <dbReference type="EMBL" id="MCK8486080.1"/>
    </source>
</evidence>
<keyword evidence="4 7" id="KW-0812">Transmembrane</keyword>
<comment type="caution">
    <text evidence="9">The sequence shown here is derived from an EMBL/GenBank/DDBJ whole genome shotgun (WGS) entry which is preliminary data.</text>
</comment>
<keyword evidence="10" id="KW-1185">Reference proteome</keyword>
<dbReference type="SUPFAM" id="SSF103481">
    <property type="entry name" value="Multidrug resistance efflux transporter EmrE"/>
    <property type="match status" value="1"/>
</dbReference>
<dbReference type="PANTHER" id="PTHR30561">
    <property type="entry name" value="SMR FAMILY PROTON-DEPENDENT DRUG EFFLUX TRANSPORTER SUGE"/>
    <property type="match status" value="1"/>
</dbReference>
<evidence type="ECO:0000256" key="7">
    <source>
        <dbReference type="RuleBase" id="RU003942"/>
    </source>
</evidence>